<reference evidence="1" key="1">
    <citation type="submission" date="2018-05" db="EMBL/GenBank/DDBJ databases">
        <authorList>
            <person name="Lanie J.A."/>
            <person name="Ng W.-L."/>
            <person name="Kazmierczak K.M."/>
            <person name="Andrzejewski T.M."/>
            <person name="Davidsen T.M."/>
            <person name="Wayne K.J."/>
            <person name="Tettelin H."/>
            <person name="Glass J.I."/>
            <person name="Rusch D."/>
            <person name="Podicherti R."/>
            <person name="Tsui H.-C.T."/>
            <person name="Winkler M.E."/>
        </authorList>
    </citation>
    <scope>NUCLEOTIDE SEQUENCE</scope>
</reference>
<gene>
    <name evidence="1" type="ORF">METZ01_LOCUS378925</name>
</gene>
<dbReference type="AlphaFoldDB" id="A0A382TX25"/>
<protein>
    <submittedName>
        <fullName evidence="1">Uncharacterized protein</fullName>
    </submittedName>
</protein>
<accession>A0A382TX25</accession>
<organism evidence="1">
    <name type="scientific">marine metagenome</name>
    <dbReference type="NCBI Taxonomy" id="408172"/>
    <lineage>
        <taxon>unclassified sequences</taxon>
        <taxon>metagenomes</taxon>
        <taxon>ecological metagenomes</taxon>
    </lineage>
</organism>
<sequence>MECGLVDIGELVGGREDGGGAVLFGHHSRAAKRAFVAKFQPELPRAVRCVHLGGELVCGRLDTGDFHRRLALGHPTDG</sequence>
<proteinExistence type="predicted"/>
<dbReference type="EMBL" id="UINC01139493">
    <property type="protein sequence ID" value="SVD26071.1"/>
    <property type="molecule type" value="Genomic_DNA"/>
</dbReference>
<name>A0A382TX25_9ZZZZ</name>
<evidence type="ECO:0000313" key="1">
    <source>
        <dbReference type="EMBL" id="SVD26071.1"/>
    </source>
</evidence>